<dbReference type="Proteomes" id="UP000738325">
    <property type="component" value="Unassembled WGS sequence"/>
</dbReference>
<dbReference type="Gene3D" id="3.30.465.10">
    <property type="match status" value="2"/>
</dbReference>
<gene>
    <name evidence="8" type="ORF">BGZ99_003585</name>
</gene>
<evidence type="ECO:0000256" key="6">
    <source>
        <dbReference type="SAM" id="SignalP"/>
    </source>
</evidence>
<sequence length="592" mass="64798">MLPLRLSPLSSAALLAIGALLATAPSFAASNIHGRLCRCLPEQPCWPSPAVWSAFKETVNGNLIATFPAARECHDPYYDKAKCDVIQRGYYDDDWRRATPGALLQTNWETFHGQGCLGTNQSTPCYQGAVPVYTVKATSVADVQQTVRFASKHNIRLAIKNTGHDFLGRSTAPSSISLWVTAMNDIQVVDEFFIEGAPQGTQGVAAIVLGPGAVWGDVYKAIDPYNRVVVGGDYDSVGAVGGFCLGGGHGPLSPRHGLCVDNVLQYKVITADGEVRIANDYQNQDLFWALRGGAPGFAVVVEAVYRTHPALKNINYAQATVSSDDADTMNKVVRDFYSRHDSWSDEGWSGYTAATPKAIVIQYFLPDASVDQAKASIQPFLDYARSFPNVVVVNDTVDHYPTFYALFQARGDALFGQKAAGVNALLGSRLIPRTMFQSDGGIDLLSSTLVKVQDELTQIWPEAGFLVQFVAGGQVSLGNSHDTSVTPAWRDALLLFIGAIEWNDDTPYSAQRVDQRKLTRSIGRLRKITPGGGTYHSEADPNEPDWQESFFGTNYPRLRSVHDQYDPNSLFVCRRCVGSEDWDNDLLCRTHH</sequence>
<evidence type="ECO:0000313" key="8">
    <source>
        <dbReference type="EMBL" id="KAG0321953.1"/>
    </source>
</evidence>
<evidence type="ECO:0000256" key="2">
    <source>
        <dbReference type="ARBA" id="ARBA00005466"/>
    </source>
</evidence>
<evidence type="ECO:0000256" key="3">
    <source>
        <dbReference type="ARBA" id="ARBA00022630"/>
    </source>
</evidence>
<dbReference type="InterPro" id="IPR016166">
    <property type="entry name" value="FAD-bd_PCMH"/>
</dbReference>
<dbReference type="EMBL" id="JAAAIP010000225">
    <property type="protein sequence ID" value="KAG0321953.1"/>
    <property type="molecule type" value="Genomic_DNA"/>
</dbReference>
<name>A0A9P6RMN4_9FUNG</name>
<dbReference type="GO" id="GO:0016491">
    <property type="term" value="F:oxidoreductase activity"/>
    <property type="evidence" value="ECO:0007669"/>
    <property type="project" value="UniProtKB-KW"/>
</dbReference>
<evidence type="ECO:0000259" key="7">
    <source>
        <dbReference type="PROSITE" id="PS51387"/>
    </source>
</evidence>
<dbReference type="OrthoDB" id="9983560at2759"/>
<keyword evidence="4" id="KW-0274">FAD</keyword>
<dbReference type="PANTHER" id="PTHR42973:SF39">
    <property type="entry name" value="FAD-BINDING PCMH-TYPE DOMAIN-CONTAINING PROTEIN"/>
    <property type="match status" value="1"/>
</dbReference>
<dbReference type="PROSITE" id="PS51387">
    <property type="entry name" value="FAD_PCMH"/>
    <property type="match status" value="1"/>
</dbReference>
<evidence type="ECO:0000256" key="4">
    <source>
        <dbReference type="ARBA" id="ARBA00022827"/>
    </source>
</evidence>
<keyword evidence="5" id="KW-0560">Oxidoreductase</keyword>
<keyword evidence="9" id="KW-1185">Reference proteome</keyword>
<keyword evidence="3" id="KW-0285">Flavoprotein</keyword>
<dbReference type="GO" id="GO:0071949">
    <property type="term" value="F:FAD binding"/>
    <property type="evidence" value="ECO:0007669"/>
    <property type="project" value="InterPro"/>
</dbReference>
<comment type="caution">
    <text evidence="8">The sequence shown here is derived from an EMBL/GenBank/DDBJ whole genome shotgun (WGS) entry which is preliminary data.</text>
</comment>
<comment type="cofactor">
    <cofactor evidence="1">
        <name>FAD</name>
        <dbReference type="ChEBI" id="CHEBI:57692"/>
    </cofactor>
</comment>
<evidence type="ECO:0000313" key="9">
    <source>
        <dbReference type="Proteomes" id="UP000738325"/>
    </source>
</evidence>
<reference evidence="8" key="1">
    <citation type="journal article" date="2020" name="Fungal Divers.">
        <title>Resolving the Mortierellaceae phylogeny through synthesis of multi-gene phylogenetics and phylogenomics.</title>
        <authorList>
            <person name="Vandepol N."/>
            <person name="Liber J."/>
            <person name="Desiro A."/>
            <person name="Na H."/>
            <person name="Kennedy M."/>
            <person name="Barry K."/>
            <person name="Grigoriev I.V."/>
            <person name="Miller A.N."/>
            <person name="O'Donnell K."/>
            <person name="Stajich J.E."/>
            <person name="Bonito G."/>
        </authorList>
    </citation>
    <scope>NUCLEOTIDE SEQUENCE</scope>
    <source>
        <strain evidence="8">REB-010B</strain>
    </source>
</reference>
<dbReference type="InterPro" id="IPR006094">
    <property type="entry name" value="Oxid_FAD_bind_N"/>
</dbReference>
<dbReference type="AlphaFoldDB" id="A0A9P6RMN4"/>
<dbReference type="PANTHER" id="PTHR42973">
    <property type="entry name" value="BINDING OXIDOREDUCTASE, PUTATIVE (AFU_ORTHOLOGUE AFUA_1G17690)-RELATED"/>
    <property type="match status" value="1"/>
</dbReference>
<feature type="signal peptide" evidence="6">
    <location>
        <begin position="1"/>
        <end position="28"/>
    </location>
</feature>
<dbReference type="InterPro" id="IPR036318">
    <property type="entry name" value="FAD-bd_PCMH-like_sf"/>
</dbReference>
<keyword evidence="6" id="KW-0732">Signal</keyword>
<dbReference type="SUPFAM" id="SSF56176">
    <property type="entry name" value="FAD-binding/transporter-associated domain-like"/>
    <property type="match status" value="1"/>
</dbReference>
<dbReference type="Pfam" id="PF08031">
    <property type="entry name" value="BBE"/>
    <property type="match status" value="1"/>
</dbReference>
<evidence type="ECO:0000256" key="1">
    <source>
        <dbReference type="ARBA" id="ARBA00001974"/>
    </source>
</evidence>
<accession>A0A9P6RMN4</accession>
<organism evidence="8 9">
    <name type="scientific">Dissophora globulifera</name>
    <dbReference type="NCBI Taxonomy" id="979702"/>
    <lineage>
        <taxon>Eukaryota</taxon>
        <taxon>Fungi</taxon>
        <taxon>Fungi incertae sedis</taxon>
        <taxon>Mucoromycota</taxon>
        <taxon>Mortierellomycotina</taxon>
        <taxon>Mortierellomycetes</taxon>
        <taxon>Mortierellales</taxon>
        <taxon>Mortierellaceae</taxon>
        <taxon>Dissophora</taxon>
    </lineage>
</organism>
<dbReference type="InterPro" id="IPR016169">
    <property type="entry name" value="FAD-bd_PCMH_sub2"/>
</dbReference>
<protein>
    <recommendedName>
        <fullName evidence="7">FAD-binding PCMH-type domain-containing protein</fullName>
    </recommendedName>
</protein>
<proteinExistence type="inferred from homology"/>
<feature type="chain" id="PRO_5040256173" description="FAD-binding PCMH-type domain-containing protein" evidence="6">
    <location>
        <begin position="29"/>
        <end position="592"/>
    </location>
</feature>
<dbReference type="InterPro" id="IPR012951">
    <property type="entry name" value="BBE"/>
</dbReference>
<dbReference type="InterPro" id="IPR050416">
    <property type="entry name" value="FAD-linked_Oxidoreductase"/>
</dbReference>
<evidence type="ECO:0000256" key="5">
    <source>
        <dbReference type="ARBA" id="ARBA00023002"/>
    </source>
</evidence>
<dbReference type="Pfam" id="PF01565">
    <property type="entry name" value="FAD_binding_4"/>
    <property type="match status" value="1"/>
</dbReference>
<feature type="domain" description="FAD-binding PCMH-type" evidence="7">
    <location>
        <begin position="127"/>
        <end position="310"/>
    </location>
</feature>
<comment type="similarity">
    <text evidence="2">Belongs to the oxygen-dependent FAD-linked oxidoreductase family.</text>
</comment>